<evidence type="ECO:0000313" key="3">
    <source>
        <dbReference type="Proteomes" id="UP000828390"/>
    </source>
</evidence>
<gene>
    <name evidence="2" type="ORF">DPMN_098272</name>
</gene>
<sequence length="61" mass="6966">MGDVKRSVESTYSRVSRVIEQLCAPPTKPEPSLQCSAVMPEERTEERTESKLWNKSLFSVH</sequence>
<reference evidence="2" key="1">
    <citation type="journal article" date="2019" name="bioRxiv">
        <title>The Genome of the Zebra Mussel, Dreissena polymorpha: A Resource for Invasive Species Research.</title>
        <authorList>
            <person name="McCartney M.A."/>
            <person name="Auch B."/>
            <person name="Kono T."/>
            <person name="Mallez S."/>
            <person name="Zhang Y."/>
            <person name="Obille A."/>
            <person name="Becker A."/>
            <person name="Abrahante J.E."/>
            <person name="Garbe J."/>
            <person name="Badalamenti J.P."/>
            <person name="Herman A."/>
            <person name="Mangelson H."/>
            <person name="Liachko I."/>
            <person name="Sullivan S."/>
            <person name="Sone E.D."/>
            <person name="Koren S."/>
            <person name="Silverstein K.A.T."/>
            <person name="Beckman K.B."/>
            <person name="Gohl D.M."/>
        </authorList>
    </citation>
    <scope>NUCLEOTIDE SEQUENCE</scope>
    <source>
        <strain evidence="2">Duluth1</strain>
        <tissue evidence="2">Whole animal</tissue>
    </source>
</reference>
<protein>
    <submittedName>
        <fullName evidence="2">Uncharacterized protein</fullName>
    </submittedName>
</protein>
<feature type="compositionally biased region" description="Basic and acidic residues" evidence="1">
    <location>
        <begin position="40"/>
        <end position="52"/>
    </location>
</feature>
<name>A0A9D4LED6_DREPO</name>
<dbReference type="AlphaFoldDB" id="A0A9D4LED6"/>
<evidence type="ECO:0000313" key="2">
    <source>
        <dbReference type="EMBL" id="KAH3855702.1"/>
    </source>
</evidence>
<evidence type="ECO:0000256" key="1">
    <source>
        <dbReference type="SAM" id="MobiDB-lite"/>
    </source>
</evidence>
<dbReference type="EMBL" id="JAIWYP010000003">
    <property type="protein sequence ID" value="KAH3855702.1"/>
    <property type="molecule type" value="Genomic_DNA"/>
</dbReference>
<dbReference type="Proteomes" id="UP000828390">
    <property type="component" value="Unassembled WGS sequence"/>
</dbReference>
<feature type="region of interest" description="Disordered" evidence="1">
    <location>
        <begin position="26"/>
        <end position="61"/>
    </location>
</feature>
<proteinExistence type="predicted"/>
<keyword evidence="3" id="KW-1185">Reference proteome</keyword>
<reference evidence="2" key="2">
    <citation type="submission" date="2020-11" db="EMBL/GenBank/DDBJ databases">
        <authorList>
            <person name="McCartney M.A."/>
            <person name="Auch B."/>
            <person name="Kono T."/>
            <person name="Mallez S."/>
            <person name="Becker A."/>
            <person name="Gohl D.M."/>
            <person name="Silverstein K.A.T."/>
            <person name="Koren S."/>
            <person name="Bechman K.B."/>
            <person name="Herman A."/>
            <person name="Abrahante J.E."/>
            <person name="Garbe J."/>
        </authorList>
    </citation>
    <scope>NUCLEOTIDE SEQUENCE</scope>
    <source>
        <strain evidence="2">Duluth1</strain>
        <tissue evidence="2">Whole animal</tissue>
    </source>
</reference>
<organism evidence="2 3">
    <name type="scientific">Dreissena polymorpha</name>
    <name type="common">Zebra mussel</name>
    <name type="synonym">Mytilus polymorpha</name>
    <dbReference type="NCBI Taxonomy" id="45954"/>
    <lineage>
        <taxon>Eukaryota</taxon>
        <taxon>Metazoa</taxon>
        <taxon>Spiralia</taxon>
        <taxon>Lophotrochozoa</taxon>
        <taxon>Mollusca</taxon>
        <taxon>Bivalvia</taxon>
        <taxon>Autobranchia</taxon>
        <taxon>Heteroconchia</taxon>
        <taxon>Euheterodonta</taxon>
        <taxon>Imparidentia</taxon>
        <taxon>Neoheterodontei</taxon>
        <taxon>Myida</taxon>
        <taxon>Dreissenoidea</taxon>
        <taxon>Dreissenidae</taxon>
        <taxon>Dreissena</taxon>
    </lineage>
</organism>
<accession>A0A9D4LED6</accession>
<comment type="caution">
    <text evidence="2">The sequence shown here is derived from an EMBL/GenBank/DDBJ whole genome shotgun (WGS) entry which is preliminary data.</text>
</comment>